<accession>A0A6A5K4V8</accession>
<keyword evidence="1" id="KW-1133">Transmembrane helix</keyword>
<sequence length="52" mass="5923">MMPRIHPPRTRHTTISPQPLFTVLCKTGLTLCAILALQNPYRTRIALPKLNQ</sequence>
<keyword evidence="1" id="KW-0472">Membrane</keyword>
<evidence type="ECO:0000313" key="3">
    <source>
        <dbReference type="Proteomes" id="UP000800040"/>
    </source>
</evidence>
<feature type="transmembrane region" description="Helical" evidence="1">
    <location>
        <begin position="20"/>
        <end position="37"/>
    </location>
</feature>
<dbReference type="Proteomes" id="UP000800040">
    <property type="component" value="Unassembled WGS sequence"/>
</dbReference>
<gene>
    <name evidence="2" type="ORF">BDW02DRAFT_64613</name>
</gene>
<organism evidence="2 3">
    <name type="scientific">Decorospora gaudefroyi</name>
    <dbReference type="NCBI Taxonomy" id="184978"/>
    <lineage>
        <taxon>Eukaryota</taxon>
        <taxon>Fungi</taxon>
        <taxon>Dikarya</taxon>
        <taxon>Ascomycota</taxon>
        <taxon>Pezizomycotina</taxon>
        <taxon>Dothideomycetes</taxon>
        <taxon>Pleosporomycetidae</taxon>
        <taxon>Pleosporales</taxon>
        <taxon>Pleosporineae</taxon>
        <taxon>Pleosporaceae</taxon>
        <taxon>Decorospora</taxon>
    </lineage>
</organism>
<dbReference type="AlphaFoldDB" id="A0A6A5K4V8"/>
<reference evidence="2" key="1">
    <citation type="submission" date="2020-01" db="EMBL/GenBank/DDBJ databases">
        <authorList>
            <consortium name="DOE Joint Genome Institute"/>
            <person name="Haridas S."/>
            <person name="Albert R."/>
            <person name="Binder M."/>
            <person name="Bloem J."/>
            <person name="Labutti K."/>
            <person name="Salamov A."/>
            <person name="Andreopoulos B."/>
            <person name="Baker S.E."/>
            <person name="Barry K."/>
            <person name="Bills G."/>
            <person name="Bluhm B.H."/>
            <person name="Cannon C."/>
            <person name="Castanera R."/>
            <person name="Culley D.E."/>
            <person name="Daum C."/>
            <person name="Ezra D."/>
            <person name="Gonzalez J.B."/>
            <person name="Henrissat B."/>
            <person name="Kuo A."/>
            <person name="Liang C."/>
            <person name="Lipzen A."/>
            <person name="Lutzoni F."/>
            <person name="Magnuson J."/>
            <person name="Mondo S."/>
            <person name="Nolan M."/>
            <person name="Ohm R."/>
            <person name="Pangilinan J."/>
            <person name="Park H.-J."/>
            <person name="Ramirez L."/>
            <person name="Alfaro M."/>
            <person name="Sun H."/>
            <person name="Tritt A."/>
            <person name="Yoshinaga Y."/>
            <person name="Zwiers L.-H."/>
            <person name="Turgeon B.G."/>
            <person name="Goodwin S.B."/>
            <person name="Spatafora J.W."/>
            <person name="Crous P.W."/>
            <person name="Grigoriev I.V."/>
        </authorList>
    </citation>
    <scope>NUCLEOTIDE SEQUENCE</scope>
    <source>
        <strain evidence="2">P77</strain>
    </source>
</reference>
<proteinExistence type="predicted"/>
<evidence type="ECO:0000313" key="2">
    <source>
        <dbReference type="EMBL" id="KAF1831126.1"/>
    </source>
</evidence>
<protein>
    <submittedName>
        <fullName evidence="2">Uncharacterized protein</fullName>
    </submittedName>
</protein>
<keyword evidence="1" id="KW-0812">Transmembrane</keyword>
<keyword evidence="3" id="KW-1185">Reference proteome</keyword>
<evidence type="ECO:0000256" key="1">
    <source>
        <dbReference type="SAM" id="Phobius"/>
    </source>
</evidence>
<name>A0A6A5K4V8_9PLEO</name>
<dbReference type="EMBL" id="ML975372">
    <property type="protein sequence ID" value="KAF1831126.1"/>
    <property type="molecule type" value="Genomic_DNA"/>
</dbReference>